<sequence>MAEEQVEKNEEDMVIHSSSPTATSMESSKTIFTSEVWDMNFKAVNIRKEDMNRLVMNFLVAEGHQEAAEKFLKESGTTPEVDLASITDRMAVIKAIQCGNVEEAAEKLNALNPEILKTSFLLQQQRLIEIIREGKISEAIAFAKDNLAPFAEESNAYLLEVEDTIALLAFEDHLNCPRKELLDKSQRFNTASEVNAAMFTSQTDEKGPKLDSLLKMLVWTQDQLDEIAVYPRMSDLSTGQLIDPPK</sequence>
<feature type="region of interest" description="Disordered" evidence="1">
    <location>
        <begin position="1"/>
        <end position="22"/>
    </location>
</feature>
<organism evidence="3 4">
    <name type="scientific">Arabis nemorensis</name>
    <dbReference type="NCBI Taxonomy" id="586526"/>
    <lineage>
        <taxon>Eukaryota</taxon>
        <taxon>Viridiplantae</taxon>
        <taxon>Streptophyta</taxon>
        <taxon>Embryophyta</taxon>
        <taxon>Tracheophyta</taxon>
        <taxon>Spermatophyta</taxon>
        <taxon>Magnoliopsida</taxon>
        <taxon>eudicotyledons</taxon>
        <taxon>Gunneridae</taxon>
        <taxon>Pentapetalae</taxon>
        <taxon>rosids</taxon>
        <taxon>malvids</taxon>
        <taxon>Brassicales</taxon>
        <taxon>Brassicaceae</taxon>
        <taxon>Arabideae</taxon>
        <taxon>Arabis</taxon>
    </lineage>
</organism>
<dbReference type="InterPro" id="IPR024964">
    <property type="entry name" value="CTLH/CRA"/>
</dbReference>
<dbReference type="SMART" id="SM00667">
    <property type="entry name" value="LisH"/>
    <property type="match status" value="1"/>
</dbReference>
<dbReference type="PROSITE" id="PS50897">
    <property type="entry name" value="CTLH"/>
    <property type="match status" value="1"/>
</dbReference>
<dbReference type="OrthoDB" id="2415936at2759"/>
<keyword evidence="4" id="KW-1185">Reference proteome</keyword>
<dbReference type="SMART" id="SM00757">
    <property type="entry name" value="CRA"/>
    <property type="match status" value="1"/>
</dbReference>
<feature type="compositionally biased region" description="Basic and acidic residues" evidence="1">
    <location>
        <begin position="1"/>
        <end position="14"/>
    </location>
</feature>
<dbReference type="PROSITE" id="PS50896">
    <property type="entry name" value="LISH"/>
    <property type="match status" value="1"/>
</dbReference>
<evidence type="ECO:0000256" key="1">
    <source>
        <dbReference type="SAM" id="MobiDB-lite"/>
    </source>
</evidence>
<evidence type="ECO:0000313" key="3">
    <source>
        <dbReference type="EMBL" id="VVA90921.1"/>
    </source>
</evidence>
<accession>A0A565ANI3</accession>
<gene>
    <name evidence="3" type="ORF">ANE_LOCUS1366</name>
</gene>
<dbReference type="SMART" id="SM00668">
    <property type="entry name" value="CTLH"/>
    <property type="match status" value="1"/>
</dbReference>
<evidence type="ECO:0000259" key="2">
    <source>
        <dbReference type="PROSITE" id="PS50897"/>
    </source>
</evidence>
<proteinExistence type="predicted"/>
<dbReference type="InterPro" id="IPR006595">
    <property type="entry name" value="CTLH_C"/>
</dbReference>
<dbReference type="PANTHER" id="PTHR12864">
    <property type="entry name" value="RAN BINDING PROTEIN 9-RELATED"/>
    <property type="match status" value="1"/>
</dbReference>
<dbReference type="InterPro" id="IPR006594">
    <property type="entry name" value="LisH"/>
</dbReference>
<name>A0A565ANI3_9BRAS</name>
<reference evidence="3" key="1">
    <citation type="submission" date="2019-07" db="EMBL/GenBank/DDBJ databases">
        <authorList>
            <person name="Dittberner H."/>
        </authorList>
    </citation>
    <scope>NUCLEOTIDE SEQUENCE [LARGE SCALE GENOMIC DNA]</scope>
</reference>
<dbReference type="AlphaFoldDB" id="A0A565ANI3"/>
<dbReference type="InterPro" id="IPR013144">
    <property type="entry name" value="CRA_dom"/>
</dbReference>
<dbReference type="Proteomes" id="UP000489600">
    <property type="component" value="Unassembled WGS sequence"/>
</dbReference>
<protein>
    <recommendedName>
        <fullName evidence="2">CTLH domain-containing protein</fullName>
    </recommendedName>
</protein>
<feature type="domain" description="CTLH" evidence="2">
    <location>
        <begin position="85"/>
        <end position="138"/>
    </location>
</feature>
<dbReference type="InterPro" id="IPR050618">
    <property type="entry name" value="Ubq-SigPath_Reg"/>
</dbReference>
<dbReference type="EMBL" id="CABITT030000001">
    <property type="protein sequence ID" value="VVA90921.1"/>
    <property type="molecule type" value="Genomic_DNA"/>
</dbReference>
<comment type="caution">
    <text evidence="3">The sequence shown here is derived from an EMBL/GenBank/DDBJ whole genome shotgun (WGS) entry which is preliminary data.</text>
</comment>
<dbReference type="Pfam" id="PF08513">
    <property type="entry name" value="LisH"/>
    <property type="match status" value="1"/>
</dbReference>
<dbReference type="Pfam" id="PF10607">
    <property type="entry name" value="CTLH"/>
    <property type="match status" value="1"/>
</dbReference>
<evidence type="ECO:0000313" key="4">
    <source>
        <dbReference type="Proteomes" id="UP000489600"/>
    </source>
</evidence>